<keyword evidence="6 8" id="KW-1133">Transmembrane helix</keyword>
<dbReference type="NCBIfam" id="TIGR02212">
    <property type="entry name" value="lolCE"/>
    <property type="match status" value="1"/>
</dbReference>
<evidence type="ECO:0000256" key="2">
    <source>
        <dbReference type="ARBA" id="ARBA00005236"/>
    </source>
</evidence>
<evidence type="ECO:0000256" key="1">
    <source>
        <dbReference type="ARBA" id="ARBA00004651"/>
    </source>
</evidence>
<dbReference type="InterPro" id="IPR025857">
    <property type="entry name" value="MacB_PCD"/>
</dbReference>
<dbReference type="PANTHER" id="PTHR30489:SF0">
    <property type="entry name" value="LIPOPROTEIN-RELEASING SYSTEM TRANSMEMBRANE PROTEIN LOLE"/>
    <property type="match status" value="1"/>
</dbReference>
<dbReference type="PANTHER" id="PTHR30489">
    <property type="entry name" value="LIPOPROTEIN-RELEASING SYSTEM TRANSMEMBRANE PROTEIN LOLE"/>
    <property type="match status" value="1"/>
</dbReference>
<comment type="caution">
    <text evidence="11">The sequence shown here is derived from an EMBL/GenBank/DDBJ whole genome shotgun (WGS) entry which is preliminary data.</text>
</comment>
<dbReference type="InterPro" id="IPR051447">
    <property type="entry name" value="Lipoprotein-release_system"/>
</dbReference>
<organism evidence="11 12">
    <name type="scientific">Sessilibacter corallicola</name>
    <dbReference type="NCBI Taxonomy" id="2904075"/>
    <lineage>
        <taxon>Bacteria</taxon>
        <taxon>Pseudomonadati</taxon>
        <taxon>Pseudomonadota</taxon>
        <taxon>Gammaproteobacteria</taxon>
        <taxon>Cellvibrionales</taxon>
        <taxon>Cellvibrionaceae</taxon>
        <taxon>Sessilibacter</taxon>
    </lineage>
</organism>
<evidence type="ECO:0000259" key="9">
    <source>
        <dbReference type="Pfam" id="PF02687"/>
    </source>
</evidence>
<evidence type="ECO:0000256" key="7">
    <source>
        <dbReference type="ARBA" id="ARBA00023136"/>
    </source>
</evidence>
<evidence type="ECO:0000256" key="6">
    <source>
        <dbReference type="ARBA" id="ARBA00022989"/>
    </source>
</evidence>
<name>A0ABQ0AA09_9GAMM</name>
<comment type="similarity">
    <text evidence="2">Belongs to the ABC-4 integral membrane protein family. LolC/E subfamily.</text>
</comment>
<dbReference type="EMBL" id="BAABWN010000007">
    <property type="protein sequence ID" value="GAA6168494.1"/>
    <property type="molecule type" value="Genomic_DNA"/>
</dbReference>
<feature type="domain" description="MacB-like periplasmic core" evidence="10">
    <location>
        <begin position="32"/>
        <end position="216"/>
    </location>
</feature>
<feature type="domain" description="ABC3 transporter permease C-terminal" evidence="9">
    <location>
        <begin position="281"/>
        <end position="413"/>
    </location>
</feature>
<keyword evidence="5 8" id="KW-0812">Transmembrane</keyword>
<evidence type="ECO:0000256" key="5">
    <source>
        <dbReference type="ARBA" id="ARBA00022692"/>
    </source>
</evidence>
<keyword evidence="11" id="KW-0449">Lipoprotein</keyword>
<evidence type="ECO:0000256" key="8">
    <source>
        <dbReference type="SAM" id="Phobius"/>
    </source>
</evidence>
<comment type="subcellular location">
    <subcellularLocation>
        <location evidence="1">Cell membrane</location>
        <topology evidence="1">Multi-pass membrane protein</topology>
    </subcellularLocation>
</comment>
<feature type="transmembrane region" description="Helical" evidence="8">
    <location>
        <begin position="25"/>
        <end position="51"/>
    </location>
</feature>
<keyword evidence="7 8" id="KW-0472">Membrane</keyword>
<feature type="transmembrane region" description="Helical" evidence="8">
    <location>
        <begin position="276"/>
        <end position="301"/>
    </location>
</feature>
<feature type="transmembrane region" description="Helical" evidence="8">
    <location>
        <begin position="386"/>
        <end position="406"/>
    </location>
</feature>
<dbReference type="RefSeq" id="WP_353303205.1">
    <property type="nucleotide sequence ID" value="NZ_BAABWN010000007.1"/>
</dbReference>
<dbReference type="InterPro" id="IPR011925">
    <property type="entry name" value="LolCE_TM"/>
</dbReference>
<evidence type="ECO:0000256" key="4">
    <source>
        <dbReference type="ARBA" id="ARBA00022475"/>
    </source>
</evidence>
<evidence type="ECO:0000313" key="11">
    <source>
        <dbReference type="EMBL" id="GAA6168494.1"/>
    </source>
</evidence>
<reference evidence="11 12" key="1">
    <citation type="submission" date="2024-04" db="EMBL/GenBank/DDBJ databases">
        <title>Draft genome sequence of Sessilibacter corallicola NBRC 116591.</title>
        <authorList>
            <person name="Miyakawa T."/>
            <person name="Kusuya Y."/>
            <person name="Miura T."/>
        </authorList>
    </citation>
    <scope>NUCLEOTIDE SEQUENCE [LARGE SCALE GENOMIC DNA]</scope>
    <source>
        <strain evidence="11 12">KU-00831-HH</strain>
    </source>
</reference>
<keyword evidence="3" id="KW-0813">Transport</keyword>
<dbReference type="Pfam" id="PF12704">
    <property type="entry name" value="MacB_PCD"/>
    <property type="match status" value="1"/>
</dbReference>
<dbReference type="InterPro" id="IPR003838">
    <property type="entry name" value="ABC3_permease_C"/>
</dbReference>
<accession>A0ABQ0AA09</accession>
<proteinExistence type="inferred from homology"/>
<evidence type="ECO:0000259" key="10">
    <source>
        <dbReference type="Pfam" id="PF12704"/>
    </source>
</evidence>
<dbReference type="Proteomes" id="UP001465153">
    <property type="component" value="Unassembled WGS sequence"/>
</dbReference>
<sequence length="420" mass="45574">MTLLSLPVSSFIGLRYLRAKRRNQFISFISSFSLLGMAFGVFALIVVLSVMNGFDREIKQRILSVVPHGFVRSDQGISNWQDVQAVVNQHPSVIGSAPYIQGYGLLNRSFGIQGVEVQGVLPEQERVVSSVADKMLVGQLDNLTPGDYGIVVGRLLARYLGVSTGDKVTLVLPQVNVTPAGIFPRQKRMTVVGVFEIGAQQDQSLALVHIDDAKKLFRFPAAAEGLRIATTDLYTANRTLQDVQSSLSDVQRGDLEVLDWSKTQGGLFQAVKMEKIVVGSLLMIIVAVAAFNIITSLVLMVSDKRSDIAVLRTLGLSSKEVMAIFVTQGTAVGIIGITLGAVLGSLCAYFIGDIVQFVEGVTHSQVFDPNVYFVSKLPSVLMWDDVVIVSVSGLLMSIVATLYPAYQASKIQPAEALRYE</sequence>
<feature type="transmembrane region" description="Helical" evidence="8">
    <location>
        <begin position="322"/>
        <end position="351"/>
    </location>
</feature>
<keyword evidence="4" id="KW-1003">Cell membrane</keyword>
<evidence type="ECO:0000256" key="3">
    <source>
        <dbReference type="ARBA" id="ARBA00022448"/>
    </source>
</evidence>
<dbReference type="Pfam" id="PF02687">
    <property type="entry name" value="FtsX"/>
    <property type="match status" value="1"/>
</dbReference>
<keyword evidence="12" id="KW-1185">Reference proteome</keyword>
<gene>
    <name evidence="11" type="ORF">NBRC116591_23050</name>
</gene>
<evidence type="ECO:0000313" key="12">
    <source>
        <dbReference type="Proteomes" id="UP001465153"/>
    </source>
</evidence>
<protein>
    <submittedName>
        <fullName evidence="11">Lipoprotein-releasing ABC transporter permease subunit</fullName>
    </submittedName>
</protein>